<proteinExistence type="predicted"/>
<keyword evidence="3" id="KW-1185">Reference proteome</keyword>
<organism evidence="2 3">
    <name type="scientific">Rubrimonas cliftonensis</name>
    <dbReference type="NCBI Taxonomy" id="89524"/>
    <lineage>
        <taxon>Bacteria</taxon>
        <taxon>Pseudomonadati</taxon>
        <taxon>Pseudomonadota</taxon>
        <taxon>Alphaproteobacteria</taxon>
        <taxon>Rhodobacterales</taxon>
        <taxon>Paracoccaceae</taxon>
        <taxon>Rubrimonas</taxon>
    </lineage>
</organism>
<evidence type="ECO:0008006" key="4">
    <source>
        <dbReference type="Google" id="ProtNLM"/>
    </source>
</evidence>
<reference evidence="2 3" key="1">
    <citation type="submission" date="2016-10" db="EMBL/GenBank/DDBJ databases">
        <authorList>
            <person name="de Groot N.N."/>
        </authorList>
    </citation>
    <scope>NUCLEOTIDE SEQUENCE [LARGE SCALE GENOMIC DNA]</scope>
    <source>
        <strain evidence="2 3">DSM 15345</strain>
    </source>
</reference>
<dbReference type="InterPro" id="IPR036249">
    <property type="entry name" value="Thioredoxin-like_sf"/>
</dbReference>
<name>A0A1H4DH20_9RHOB</name>
<evidence type="ECO:0000256" key="1">
    <source>
        <dbReference type="SAM" id="SignalP"/>
    </source>
</evidence>
<gene>
    <name evidence="2" type="ORF">SAMN05444370_11019</name>
</gene>
<evidence type="ECO:0000313" key="2">
    <source>
        <dbReference type="EMBL" id="SEA71749.1"/>
    </source>
</evidence>
<accession>A0A1H4DH20</accession>
<protein>
    <recommendedName>
        <fullName evidence="4">Regulatory protein SoxS</fullName>
    </recommendedName>
</protein>
<evidence type="ECO:0000313" key="3">
    <source>
        <dbReference type="Proteomes" id="UP000198703"/>
    </source>
</evidence>
<keyword evidence="1" id="KW-0732">Signal</keyword>
<dbReference type="OrthoDB" id="7362982at2"/>
<dbReference type="STRING" id="89524.SAMN05444370_11019"/>
<dbReference type="SUPFAM" id="SSF52833">
    <property type="entry name" value="Thioredoxin-like"/>
    <property type="match status" value="1"/>
</dbReference>
<sequence length="128" mass="13369">MAVSRAGALVAGVAALLASGAATAETGAGAGKLRLLMVEQPGCEWCAAWDAAVGPAYPLTEEGRAAPLERVDILAVRGLALDLDRPARYTPTFILLRGDAELGRIEGYPGEDFFWGLLGRMLEEAGAR</sequence>
<dbReference type="RefSeq" id="WP_093254560.1">
    <property type="nucleotide sequence ID" value="NZ_FNQM01000010.1"/>
</dbReference>
<dbReference type="Gene3D" id="3.40.30.10">
    <property type="entry name" value="Glutaredoxin"/>
    <property type="match status" value="1"/>
</dbReference>
<dbReference type="EMBL" id="FNQM01000010">
    <property type="protein sequence ID" value="SEA71749.1"/>
    <property type="molecule type" value="Genomic_DNA"/>
</dbReference>
<feature type="signal peptide" evidence="1">
    <location>
        <begin position="1"/>
        <end position="24"/>
    </location>
</feature>
<dbReference type="AlphaFoldDB" id="A0A1H4DH20"/>
<feature type="chain" id="PRO_5011690965" description="Regulatory protein SoxS" evidence="1">
    <location>
        <begin position="25"/>
        <end position="128"/>
    </location>
</feature>
<dbReference type="Proteomes" id="UP000198703">
    <property type="component" value="Unassembled WGS sequence"/>
</dbReference>